<accession>A0A2N3LHX8</accession>
<dbReference type="Proteomes" id="UP000233440">
    <property type="component" value="Unassembled WGS sequence"/>
</dbReference>
<dbReference type="PANTHER" id="PTHR43328">
    <property type="entry name" value="ACETYLTRANSFERASE-RELATED"/>
    <property type="match status" value="1"/>
</dbReference>
<dbReference type="GO" id="GO:0016747">
    <property type="term" value="F:acyltransferase activity, transferring groups other than amino-acyl groups"/>
    <property type="evidence" value="ECO:0007669"/>
    <property type="project" value="InterPro"/>
</dbReference>
<name>A0A2N3LHX8_9BACI</name>
<organism evidence="2 3">
    <name type="scientific">Heyndrickxia camelliae</name>
    <dbReference type="NCBI Taxonomy" id="1707093"/>
    <lineage>
        <taxon>Bacteria</taxon>
        <taxon>Bacillati</taxon>
        <taxon>Bacillota</taxon>
        <taxon>Bacilli</taxon>
        <taxon>Bacillales</taxon>
        <taxon>Bacillaceae</taxon>
        <taxon>Heyndrickxia</taxon>
    </lineage>
</organism>
<reference evidence="2 3" key="1">
    <citation type="submission" date="2017-11" db="EMBL/GenBank/DDBJ databases">
        <title>Bacillus camelliae sp. nov., isolated from pu'er tea.</title>
        <authorList>
            <person name="Niu L."/>
        </authorList>
    </citation>
    <scope>NUCLEOTIDE SEQUENCE [LARGE SCALE GENOMIC DNA]</scope>
    <source>
        <strain evidence="2 3">7578-1</strain>
    </source>
</reference>
<dbReference type="PANTHER" id="PTHR43328:SF1">
    <property type="entry name" value="N-ACETYLTRANSFERASE DOMAIN-CONTAINING PROTEIN"/>
    <property type="match status" value="1"/>
</dbReference>
<keyword evidence="3" id="KW-1185">Reference proteome</keyword>
<dbReference type="OrthoDB" id="66776at2"/>
<proteinExistence type="predicted"/>
<dbReference type="Gene3D" id="3.40.630.30">
    <property type="match status" value="1"/>
</dbReference>
<dbReference type="PROSITE" id="PS51186">
    <property type="entry name" value="GNAT"/>
    <property type="match status" value="1"/>
</dbReference>
<dbReference type="SUPFAM" id="SSF55729">
    <property type="entry name" value="Acyl-CoA N-acyltransferases (Nat)"/>
    <property type="match status" value="1"/>
</dbReference>
<dbReference type="EMBL" id="PIQO01000012">
    <property type="protein sequence ID" value="PKR84240.1"/>
    <property type="molecule type" value="Genomic_DNA"/>
</dbReference>
<sequence length="158" mass="18237">MHTSFEVTLEYYQPKYLNELRNFYLPADQEQFTALPVEMLETTNVRHPIMIVSHNEPVGFFVLHSSERVAEYTDNPNAMLLTAFSINHAHQGKGFAKKGMKLLHDFVHQEFPQCNEIVLAVNQRNIPAQKLYEKVGFTDTGRRKMGEIGEQLILCLKL</sequence>
<evidence type="ECO:0000259" key="1">
    <source>
        <dbReference type="PROSITE" id="PS51186"/>
    </source>
</evidence>
<dbReference type="Pfam" id="PF00583">
    <property type="entry name" value="Acetyltransf_1"/>
    <property type="match status" value="1"/>
</dbReference>
<dbReference type="InterPro" id="IPR000182">
    <property type="entry name" value="GNAT_dom"/>
</dbReference>
<keyword evidence="2" id="KW-0808">Transferase</keyword>
<protein>
    <submittedName>
        <fullName evidence="2">GNAT family N-acetyltransferase</fullName>
    </submittedName>
</protein>
<dbReference type="InterPro" id="IPR016181">
    <property type="entry name" value="Acyl_CoA_acyltransferase"/>
</dbReference>
<dbReference type="AlphaFoldDB" id="A0A2N3LHX8"/>
<gene>
    <name evidence="2" type="ORF">CWO92_15675</name>
</gene>
<evidence type="ECO:0000313" key="3">
    <source>
        <dbReference type="Proteomes" id="UP000233440"/>
    </source>
</evidence>
<feature type="domain" description="N-acetyltransferase" evidence="1">
    <location>
        <begin position="7"/>
        <end position="158"/>
    </location>
</feature>
<dbReference type="RefSeq" id="WP_101355157.1">
    <property type="nucleotide sequence ID" value="NZ_PIQO01000012.1"/>
</dbReference>
<comment type="caution">
    <text evidence="2">The sequence shown here is derived from an EMBL/GenBank/DDBJ whole genome shotgun (WGS) entry which is preliminary data.</text>
</comment>
<evidence type="ECO:0000313" key="2">
    <source>
        <dbReference type="EMBL" id="PKR84240.1"/>
    </source>
</evidence>